<proteinExistence type="predicted"/>
<dbReference type="Proteomes" id="UP000887561">
    <property type="component" value="Unplaced"/>
</dbReference>
<keyword evidence="1" id="KW-1185">Reference proteome</keyword>
<dbReference type="WBParaSite" id="scaffold44622_cov378.g24308">
    <property type="protein sequence ID" value="scaffold44622_cov378.g24308"/>
    <property type="gene ID" value="scaffold44622_cov378.g24308"/>
</dbReference>
<protein>
    <submittedName>
        <fullName evidence="2">Uncharacterized protein</fullName>
    </submittedName>
</protein>
<sequence length="44" mass="5264">VLIRFQSARSSPERTRQLIIWELGVFDFLQNKFKSDIIDAQHME</sequence>
<reference evidence="2" key="1">
    <citation type="submission" date="2022-11" db="UniProtKB">
        <authorList>
            <consortium name="WormBaseParasite"/>
        </authorList>
    </citation>
    <scope>IDENTIFICATION</scope>
</reference>
<evidence type="ECO:0000313" key="1">
    <source>
        <dbReference type="Proteomes" id="UP000887561"/>
    </source>
</evidence>
<evidence type="ECO:0000313" key="2">
    <source>
        <dbReference type="WBParaSite" id="scaffold44622_cov378.g24308"/>
    </source>
</evidence>
<name>A0A915MLW2_MELJA</name>
<dbReference type="AlphaFoldDB" id="A0A915MLW2"/>
<accession>A0A915MLW2</accession>
<organism evidence="1 2">
    <name type="scientific">Meloidogyne javanica</name>
    <name type="common">Root-knot nematode worm</name>
    <dbReference type="NCBI Taxonomy" id="6303"/>
    <lineage>
        <taxon>Eukaryota</taxon>
        <taxon>Metazoa</taxon>
        <taxon>Ecdysozoa</taxon>
        <taxon>Nematoda</taxon>
        <taxon>Chromadorea</taxon>
        <taxon>Rhabditida</taxon>
        <taxon>Tylenchina</taxon>
        <taxon>Tylenchomorpha</taxon>
        <taxon>Tylenchoidea</taxon>
        <taxon>Meloidogynidae</taxon>
        <taxon>Meloidogyninae</taxon>
        <taxon>Meloidogyne</taxon>
        <taxon>Meloidogyne incognita group</taxon>
    </lineage>
</organism>